<gene>
    <name evidence="3" type="ORF">GCM10010324_26810</name>
</gene>
<dbReference type="EMBL" id="BMUT01000005">
    <property type="protein sequence ID" value="GGX80081.1"/>
    <property type="molecule type" value="Genomic_DNA"/>
</dbReference>
<dbReference type="Proteomes" id="UP000659223">
    <property type="component" value="Unassembled WGS sequence"/>
</dbReference>
<accession>A0ABQ2YF20</accession>
<proteinExistence type="predicted"/>
<feature type="compositionally biased region" description="Basic and acidic residues" evidence="1">
    <location>
        <begin position="47"/>
        <end position="56"/>
    </location>
</feature>
<feature type="region of interest" description="Disordered" evidence="1">
    <location>
        <begin position="39"/>
        <end position="66"/>
    </location>
</feature>
<protein>
    <recommendedName>
        <fullName evidence="2">DUF397 domain-containing protein</fullName>
    </recommendedName>
</protein>
<evidence type="ECO:0000256" key="1">
    <source>
        <dbReference type="SAM" id="MobiDB-lite"/>
    </source>
</evidence>
<evidence type="ECO:0000259" key="2">
    <source>
        <dbReference type="Pfam" id="PF04149"/>
    </source>
</evidence>
<organism evidence="3 4">
    <name type="scientific">Streptomyces hiroshimensis</name>
    <dbReference type="NCBI Taxonomy" id="66424"/>
    <lineage>
        <taxon>Bacteria</taxon>
        <taxon>Bacillati</taxon>
        <taxon>Actinomycetota</taxon>
        <taxon>Actinomycetes</taxon>
        <taxon>Kitasatosporales</taxon>
        <taxon>Streptomycetaceae</taxon>
        <taxon>Streptomyces</taxon>
    </lineage>
</organism>
<evidence type="ECO:0000313" key="4">
    <source>
        <dbReference type="Proteomes" id="UP000659223"/>
    </source>
</evidence>
<feature type="domain" description="DUF397" evidence="2">
    <location>
        <begin position="90"/>
        <end position="132"/>
    </location>
</feature>
<evidence type="ECO:0000313" key="3">
    <source>
        <dbReference type="EMBL" id="GGX80081.1"/>
    </source>
</evidence>
<keyword evidence="4" id="KW-1185">Reference proteome</keyword>
<reference evidence="4" key="1">
    <citation type="journal article" date="2019" name="Int. J. Syst. Evol. Microbiol.">
        <title>The Global Catalogue of Microorganisms (GCM) 10K type strain sequencing project: providing services to taxonomists for standard genome sequencing and annotation.</title>
        <authorList>
            <consortium name="The Broad Institute Genomics Platform"/>
            <consortium name="The Broad Institute Genome Sequencing Center for Infectious Disease"/>
            <person name="Wu L."/>
            <person name="Ma J."/>
        </authorList>
    </citation>
    <scope>NUCLEOTIDE SEQUENCE [LARGE SCALE GENOMIC DNA]</scope>
    <source>
        <strain evidence="4">JCM 4586</strain>
    </source>
</reference>
<dbReference type="Pfam" id="PF04149">
    <property type="entry name" value="DUF397"/>
    <property type="match status" value="1"/>
</dbReference>
<comment type="caution">
    <text evidence="3">The sequence shown here is derived from an EMBL/GenBank/DDBJ whole genome shotgun (WGS) entry which is preliminary data.</text>
</comment>
<dbReference type="InterPro" id="IPR007278">
    <property type="entry name" value="DUF397"/>
</dbReference>
<sequence length="139" mass="15066">MAGEGIVPVAGFPCERFANRLCRGSIGSTLLTNVAPAGADRPQLARRRGDPAEIAHPKGGPCPMDEREKDELYARDISGLEWLSAPEAAEDEERVEIAYFSDGAVAMRSSTDPGTVLRYTPAEWRAFVLGARDGEFDLK</sequence>
<name>A0ABQ2YF20_9ACTN</name>